<feature type="compositionally biased region" description="Low complexity" evidence="1">
    <location>
        <begin position="54"/>
        <end position="64"/>
    </location>
</feature>
<gene>
    <name evidence="2" type="ORF">Tco025E_03321</name>
</gene>
<comment type="caution">
    <text evidence="2">The sequence shown here is derived from an EMBL/GenBank/DDBJ whole genome shotgun (WGS) entry which is preliminary data.</text>
</comment>
<reference evidence="2 3" key="1">
    <citation type="journal article" date="2018" name="BMC Genomics">
        <title>Genomic comparison of Trypanosoma conorhini and Trypanosoma rangeli to Trypanosoma cruzi strains of high and low virulence.</title>
        <authorList>
            <person name="Bradwell K.R."/>
            <person name="Koparde V.N."/>
            <person name="Matveyev A.V."/>
            <person name="Serrano M.G."/>
            <person name="Alves J.M."/>
            <person name="Parikh H."/>
            <person name="Huang B."/>
            <person name="Lee V."/>
            <person name="Espinosa-Alvarez O."/>
            <person name="Ortiz P.A."/>
            <person name="Costa-Martins A.G."/>
            <person name="Teixeira M.M."/>
            <person name="Buck G.A."/>
        </authorList>
    </citation>
    <scope>NUCLEOTIDE SEQUENCE [LARGE SCALE GENOMIC DNA]</scope>
    <source>
        <strain evidence="2 3">025E</strain>
    </source>
</reference>
<evidence type="ECO:0000313" key="2">
    <source>
        <dbReference type="EMBL" id="RNF22038.1"/>
    </source>
</evidence>
<protein>
    <submittedName>
        <fullName evidence="2">Uncharacterized protein</fullName>
    </submittedName>
</protein>
<dbReference type="RefSeq" id="XP_029229730.1">
    <property type="nucleotide sequence ID" value="XM_029370241.1"/>
</dbReference>
<evidence type="ECO:0000256" key="1">
    <source>
        <dbReference type="SAM" id="MobiDB-lite"/>
    </source>
</evidence>
<organism evidence="2 3">
    <name type="scientific">Trypanosoma conorhini</name>
    <dbReference type="NCBI Taxonomy" id="83891"/>
    <lineage>
        <taxon>Eukaryota</taxon>
        <taxon>Discoba</taxon>
        <taxon>Euglenozoa</taxon>
        <taxon>Kinetoplastea</taxon>
        <taxon>Metakinetoplastina</taxon>
        <taxon>Trypanosomatida</taxon>
        <taxon>Trypanosomatidae</taxon>
        <taxon>Trypanosoma</taxon>
    </lineage>
</organism>
<dbReference type="AlphaFoldDB" id="A0A422PWH6"/>
<name>A0A422PWH6_9TRYP</name>
<dbReference type="EMBL" id="MKKU01000144">
    <property type="protein sequence ID" value="RNF22038.1"/>
    <property type="molecule type" value="Genomic_DNA"/>
</dbReference>
<dbReference type="OrthoDB" id="10612535at2759"/>
<keyword evidence="3" id="KW-1185">Reference proteome</keyword>
<sequence length="135" mass="14289">MSVRLVPQRPVRVLSPQEFAARLRTFCTRSAASWVVSDEAAPALLMSSPHETPSEAPATASAASPSPPLSEPDSDLQEVSPWSSKKPPPTGEAGSEATAHAPARKTASCKAGKGKKSAAGTKRQRTIEDFLARRR</sequence>
<dbReference type="Proteomes" id="UP000284403">
    <property type="component" value="Unassembled WGS sequence"/>
</dbReference>
<accession>A0A422PWH6</accession>
<feature type="region of interest" description="Disordered" evidence="1">
    <location>
        <begin position="45"/>
        <end position="135"/>
    </location>
</feature>
<evidence type="ECO:0000313" key="3">
    <source>
        <dbReference type="Proteomes" id="UP000284403"/>
    </source>
</evidence>
<dbReference type="GeneID" id="40316932"/>
<feature type="compositionally biased region" description="Low complexity" evidence="1">
    <location>
        <begin position="105"/>
        <end position="121"/>
    </location>
</feature>
<proteinExistence type="predicted"/>
<feature type="compositionally biased region" description="Basic and acidic residues" evidence="1">
    <location>
        <begin position="125"/>
        <end position="135"/>
    </location>
</feature>